<organism evidence="1 2">
    <name type="scientific">Melastoma candidum</name>
    <dbReference type="NCBI Taxonomy" id="119954"/>
    <lineage>
        <taxon>Eukaryota</taxon>
        <taxon>Viridiplantae</taxon>
        <taxon>Streptophyta</taxon>
        <taxon>Embryophyta</taxon>
        <taxon>Tracheophyta</taxon>
        <taxon>Spermatophyta</taxon>
        <taxon>Magnoliopsida</taxon>
        <taxon>eudicotyledons</taxon>
        <taxon>Gunneridae</taxon>
        <taxon>Pentapetalae</taxon>
        <taxon>rosids</taxon>
        <taxon>malvids</taxon>
        <taxon>Myrtales</taxon>
        <taxon>Melastomataceae</taxon>
        <taxon>Melastomatoideae</taxon>
        <taxon>Melastomateae</taxon>
        <taxon>Melastoma</taxon>
    </lineage>
</organism>
<dbReference type="EMBL" id="CM042881">
    <property type="protein sequence ID" value="KAI4385264.1"/>
    <property type="molecule type" value="Genomic_DNA"/>
</dbReference>
<evidence type="ECO:0000313" key="2">
    <source>
        <dbReference type="Proteomes" id="UP001057402"/>
    </source>
</evidence>
<comment type="caution">
    <text evidence="1">The sequence shown here is derived from an EMBL/GenBank/DDBJ whole genome shotgun (WGS) entry which is preliminary data.</text>
</comment>
<proteinExistence type="predicted"/>
<protein>
    <submittedName>
        <fullName evidence="1">Uncharacterized protein</fullName>
    </submittedName>
</protein>
<dbReference type="Proteomes" id="UP001057402">
    <property type="component" value="Chromosome 2"/>
</dbReference>
<gene>
    <name evidence="1" type="ORF">MLD38_003311</name>
</gene>
<accession>A0ACB9S624</accession>
<reference evidence="2" key="1">
    <citation type="journal article" date="2023" name="Front. Plant Sci.">
        <title>Chromosomal-level genome assembly of Melastoma candidum provides insights into trichome evolution.</title>
        <authorList>
            <person name="Zhong Y."/>
            <person name="Wu W."/>
            <person name="Sun C."/>
            <person name="Zou P."/>
            <person name="Liu Y."/>
            <person name="Dai S."/>
            <person name="Zhou R."/>
        </authorList>
    </citation>
    <scope>NUCLEOTIDE SEQUENCE [LARGE SCALE GENOMIC DNA]</scope>
</reference>
<sequence length="74" mass="8273">MRGEMGENLASDRTAEGRISLKKQEIHDAVELPLLITSYTSRWAVANQTTAAFNRVVGSEFVQKYFGEGPRMVL</sequence>
<keyword evidence="2" id="KW-1185">Reference proteome</keyword>
<name>A0ACB9S624_9MYRT</name>
<evidence type="ECO:0000313" key="1">
    <source>
        <dbReference type="EMBL" id="KAI4385264.1"/>
    </source>
</evidence>